<dbReference type="AlphaFoldDB" id="A0A4Q1SD52"/>
<gene>
    <name evidence="2" type="ORF">ESZ00_11085</name>
</gene>
<dbReference type="PROSITE" id="PS51658">
    <property type="entry name" value="BFN"/>
    <property type="match status" value="1"/>
</dbReference>
<dbReference type="SUPFAM" id="SSF103256">
    <property type="entry name" value="Hypothetical protein TM0160"/>
    <property type="match status" value="1"/>
</dbReference>
<dbReference type="Proteomes" id="UP000290253">
    <property type="component" value="Unassembled WGS sequence"/>
</dbReference>
<dbReference type="PANTHER" id="PTHR15160:SF1">
    <property type="entry name" value="VON HIPPEL-LINDAU DISEASE TUMOR SUPPRESSOR"/>
    <property type="match status" value="1"/>
</dbReference>
<dbReference type="InterPro" id="IPR003729">
    <property type="entry name" value="Bi_nuclease_dom"/>
</dbReference>
<sequence>MEIEMKIRGLMVDPSTHMPIVLLKDPGSETLLPIWVGLYEANAIALEIEKSQPTRPLTHDLLRELVRSLNAKVLRVVVTELRDDTFYAVIWMEQNGEIIALDARPSDALALAMRTDCPIYVDESVLLAAKVLPNPAEQASSQDVRKWLENLNDEDLGRYKM</sequence>
<proteinExistence type="predicted"/>
<dbReference type="InterPro" id="IPR036104">
    <property type="entry name" value="BFN_sf"/>
</dbReference>
<protein>
    <submittedName>
        <fullName evidence="2">Bifunctional nuclease family protein</fullName>
    </submittedName>
</protein>
<evidence type="ECO:0000313" key="3">
    <source>
        <dbReference type="Proteomes" id="UP000290253"/>
    </source>
</evidence>
<dbReference type="GO" id="GO:0004518">
    <property type="term" value="F:nuclease activity"/>
    <property type="evidence" value="ECO:0007669"/>
    <property type="project" value="InterPro"/>
</dbReference>
<evidence type="ECO:0000259" key="1">
    <source>
        <dbReference type="PROSITE" id="PS51658"/>
    </source>
</evidence>
<evidence type="ECO:0000313" key="2">
    <source>
        <dbReference type="EMBL" id="RXS95146.1"/>
    </source>
</evidence>
<keyword evidence="3" id="KW-1185">Reference proteome</keyword>
<dbReference type="EMBL" id="SDMK01000002">
    <property type="protein sequence ID" value="RXS95146.1"/>
    <property type="molecule type" value="Genomic_DNA"/>
</dbReference>
<feature type="domain" description="BFN" evidence="1">
    <location>
        <begin position="2"/>
        <end position="133"/>
    </location>
</feature>
<organism evidence="2 3">
    <name type="scientific">Silvibacterium dinghuense</name>
    <dbReference type="NCBI Taxonomy" id="1560006"/>
    <lineage>
        <taxon>Bacteria</taxon>
        <taxon>Pseudomonadati</taxon>
        <taxon>Acidobacteriota</taxon>
        <taxon>Terriglobia</taxon>
        <taxon>Terriglobales</taxon>
        <taxon>Acidobacteriaceae</taxon>
        <taxon>Silvibacterium</taxon>
    </lineage>
</organism>
<reference evidence="2 3" key="1">
    <citation type="journal article" date="2016" name="Int. J. Syst. Evol. Microbiol.">
        <title>Acidipila dinghuensis sp. nov., an acidobacterium isolated from forest soil.</title>
        <authorList>
            <person name="Jiang Y.W."/>
            <person name="Wang J."/>
            <person name="Chen M.H."/>
            <person name="Lv Y.Y."/>
            <person name="Qiu L.H."/>
        </authorList>
    </citation>
    <scope>NUCLEOTIDE SEQUENCE [LARGE SCALE GENOMIC DNA]</scope>
    <source>
        <strain evidence="2 3">DHOF10</strain>
    </source>
</reference>
<dbReference type="Pfam" id="PF02577">
    <property type="entry name" value="BFN_dom"/>
    <property type="match status" value="1"/>
</dbReference>
<dbReference type="RefSeq" id="WP_129208314.1">
    <property type="nucleotide sequence ID" value="NZ_SDMK01000002.1"/>
</dbReference>
<comment type="caution">
    <text evidence="2">The sequence shown here is derived from an EMBL/GenBank/DDBJ whole genome shotgun (WGS) entry which is preliminary data.</text>
</comment>
<dbReference type="PANTHER" id="PTHR15160">
    <property type="entry name" value="VON HIPPEL-LINDAU PROTEIN"/>
    <property type="match status" value="1"/>
</dbReference>
<accession>A0A4Q1SD52</accession>
<name>A0A4Q1SD52_9BACT</name>
<dbReference type="OrthoDB" id="9788698at2"/>
<dbReference type="Gene3D" id="3.10.690.10">
    <property type="entry name" value="Bifunctional nuclease domain"/>
    <property type="match status" value="1"/>
</dbReference>